<dbReference type="KEGG" id="lhi:JP39_10990"/>
<keyword evidence="1" id="KW-1133">Transmembrane helix</keyword>
<gene>
    <name evidence="2" type="ORF">JP39_10990</name>
</gene>
<sequence length="357" mass="41051">MNDLLHQYRISRTMSIVLLIGLFMLGTLPIMIIAYCYLALIFIIRTWMKVGFKRRVKVSLTVIYGVILATQIVFASLVVFPMHGVTFMYFPAKIFALVLLGIPFFIERFTTTKNGTEFYMPTIEDVTAISFEELRDNSQRIKSMMQSMSNMKKSVSMNHMKTVLEDIPRHSSTRYINHGSLTDYYFDSAKASLDDGHIYLVVSNTGSPASEIISQFTQKQYNHVSLSFDRDLNTIISYNGGNNVYPPGMNAEAVQYFHQKDDASVLIYSLPVTRRQKELLIEKVAEINEEGSAYNLVGLVAKHSFRPNIMFCSQFVYKMLKLAGLEFFEKDAGEVRPTDFIELDYYKKMAFEYEIKF</sequence>
<feature type="transmembrane region" description="Helical" evidence="1">
    <location>
        <begin position="56"/>
        <end position="80"/>
    </location>
</feature>
<protein>
    <submittedName>
        <fullName evidence="2">Uncharacterized protein</fullName>
    </submittedName>
</protein>
<keyword evidence="3" id="KW-1185">Reference proteome</keyword>
<evidence type="ECO:0000313" key="3">
    <source>
        <dbReference type="Proteomes" id="UP000061546"/>
    </source>
</evidence>
<dbReference type="AlphaFoldDB" id="A0A0K2LEY6"/>
<keyword evidence="1" id="KW-0812">Transmembrane</keyword>
<feature type="transmembrane region" description="Helical" evidence="1">
    <location>
        <begin position="16"/>
        <end position="44"/>
    </location>
</feature>
<feature type="transmembrane region" description="Helical" evidence="1">
    <location>
        <begin position="86"/>
        <end position="106"/>
    </location>
</feature>
<reference evidence="2 3" key="1">
    <citation type="submission" date="2015-08" db="EMBL/GenBank/DDBJ databases">
        <title>Genomic sequence of Lactobacillus heilongjiangensis DSM 28069, isolated from Chinese traditional pickle.</title>
        <authorList>
            <person name="Jiang X."/>
            <person name="Zheng B."/>
            <person name="Cheng H."/>
        </authorList>
    </citation>
    <scope>NUCLEOTIDE SEQUENCE [LARGE SCALE GENOMIC DNA]</scope>
    <source>
        <strain evidence="2 3">DSM 28069</strain>
    </source>
</reference>
<evidence type="ECO:0000313" key="2">
    <source>
        <dbReference type="EMBL" id="ALB29835.1"/>
    </source>
</evidence>
<dbReference type="OrthoDB" id="1645744at2"/>
<accession>A0A0K2LEY6</accession>
<dbReference type="RefSeq" id="WP_041500165.1">
    <property type="nucleotide sequence ID" value="NZ_BJDV01000003.1"/>
</dbReference>
<keyword evidence="1" id="KW-0472">Membrane</keyword>
<dbReference type="InterPro" id="IPR038765">
    <property type="entry name" value="Papain-like_cys_pep_sf"/>
</dbReference>
<name>A0A0K2LEY6_9LACO</name>
<dbReference type="Gene3D" id="3.90.1720.10">
    <property type="entry name" value="endopeptidase domain like (from Nostoc punctiforme)"/>
    <property type="match status" value="1"/>
</dbReference>
<dbReference type="EMBL" id="CP012559">
    <property type="protein sequence ID" value="ALB29835.1"/>
    <property type="molecule type" value="Genomic_DNA"/>
</dbReference>
<dbReference type="Proteomes" id="UP000061546">
    <property type="component" value="Chromosome"/>
</dbReference>
<evidence type="ECO:0000256" key="1">
    <source>
        <dbReference type="SAM" id="Phobius"/>
    </source>
</evidence>
<dbReference type="STRING" id="1074467.JP39_10990"/>
<proteinExistence type="predicted"/>
<dbReference type="SUPFAM" id="SSF54001">
    <property type="entry name" value="Cysteine proteinases"/>
    <property type="match status" value="1"/>
</dbReference>
<organism evidence="2 3">
    <name type="scientific">Companilactobacillus heilongjiangensis</name>
    <dbReference type="NCBI Taxonomy" id="1074467"/>
    <lineage>
        <taxon>Bacteria</taxon>
        <taxon>Bacillati</taxon>
        <taxon>Bacillota</taxon>
        <taxon>Bacilli</taxon>
        <taxon>Lactobacillales</taxon>
        <taxon>Lactobacillaceae</taxon>
        <taxon>Companilactobacillus</taxon>
    </lineage>
</organism>